<proteinExistence type="inferred from homology"/>
<dbReference type="Pfam" id="PF00106">
    <property type="entry name" value="adh_short"/>
    <property type="match status" value="1"/>
</dbReference>
<evidence type="ECO:0000313" key="4">
    <source>
        <dbReference type="Proteomes" id="UP001236500"/>
    </source>
</evidence>
<gene>
    <name evidence="3" type="ORF">PVT68_00340</name>
</gene>
<protein>
    <submittedName>
        <fullName evidence="3">YciK family oxidoreductase</fullName>
    </submittedName>
</protein>
<sequence length="251" mass="26844">MSETITDYTARPDLLKDKIILVTGAGDGIGRVAAKTFAAHGATLILLGRTTPKLEVVYDEIEAAGGAKPAILPVDLSGVRWEELEYLAQGVEQEFGRLDGLLHNASLLGQRTPMANYHYSVWQQVMQVNVNAAFGLTKAMLPLLEESAAGSIIFTGSGVGLKGRAYWGAYSVSKFATEGMMQVLADEVDGVSNIRVNSINPGATRTNMRAAAYPAEDPKTVATPEDIMPTYLYLMGDDSIGINGKQFNAQG</sequence>
<dbReference type="InterPro" id="IPR002347">
    <property type="entry name" value="SDR_fam"/>
</dbReference>
<comment type="similarity">
    <text evidence="1">Belongs to the short-chain dehydrogenases/reductases (SDR) family.</text>
</comment>
<reference evidence="3 4" key="1">
    <citation type="submission" date="2023-02" db="EMBL/GenBank/DDBJ databases">
        <title>Description and genomic characterization of Microbulbifer bruguierae sp. nov., isolated from the sediment of mangrove plant Bruguiera sexangula.</title>
        <authorList>
            <person name="Long M."/>
        </authorList>
    </citation>
    <scope>NUCLEOTIDE SEQUENCE [LARGE SCALE GENOMIC DNA]</scope>
    <source>
        <strain evidence="3 4">H12</strain>
    </source>
</reference>
<accession>A0ABY8NCW7</accession>
<keyword evidence="4" id="KW-1185">Reference proteome</keyword>
<dbReference type="NCBIfam" id="NF006509">
    <property type="entry name" value="PRK08945.1"/>
    <property type="match status" value="1"/>
</dbReference>
<dbReference type="PANTHER" id="PTHR42901:SF1">
    <property type="entry name" value="ALCOHOL DEHYDROGENASE"/>
    <property type="match status" value="1"/>
</dbReference>
<name>A0ABY8NCW7_9GAMM</name>
<dbReference type="PRINTS" id="PR00081">
    <property type="entry name" value="GDHRDH"/>
</dbReference>
<organism evidence="3 4">
    <name type="scientific">Microbulbifer bruguierae</name>
    <dbReference type="NCBI Taxonomy" id="3029061"/>
    <lineage>
        <taxon>Bacteria</taxon>
        <taxon>Pseudomonadati</taxon>
        <taxon>Pseudomonadota</taxon>
        <taxon>Gammaproteobacteria</taxon>
        <taxon>Cellvibrionales</taxon>
        <taxon>Microbulbiferaceae</taxon>
        <taxon>Microbulbifer</taxon>
    </lineage>
</organism>
<dbReference type="InterPro" id="IPR036291">
    <property type="entry name" value="NAD(P)-bd_dom_sf"/>
</dbReference>
<dbReference type="InterPro" id="IPR020904">
    <property type="entry name" value="Sc_DH/Rdtase_CS"/>
</dbReference>
<dbReference type="SUPFAM" id="SSF51735">
    <property type="entry name" value="NAD(P)-binding Rossmann-fold domains"/>
    <property type="match status" value="1"/>
</dbReference>
<evidence type="ECO:0000256" key="1">
    <source>
        <dbReference type="ARBA" id="ARBA00006484"/>
    </source>
</evidence>
<dbReference type="PROSITE" id="PS00061">
    <property type="entry name" value="ADH_SHORT"/>
    <property type="match status" value="1"/>
</dbReference>
<evidence type="ECO:0000313" key="3">
    <source>
        <dbReference type="EMBL" id="WGL16770.1"/>
    </source>
</evidence>
<dbReference type="PANTHER" id="PTHR42901">
    <property type="entry name" value="ALCOHOL DEHYDROGENASE"/>
    <property type="match status" value="1"/>
</dbReference>
<dbReference type="Proteomes" id="UP001236500">
    <property type="component" value="Chromosome"/>
</dbReference>
<dbReference type="EMBL" id="CP118605">
    <property type="protein sequence ID" value="WGL16770.1"/>
    <property type="molecule type" value="Genomic_DNA"/>
</dbReference>
<evidence type="ECO:0000256" key="2">
    <source>
        <dbReference type="ARBA" id="ARBA00023002"/>
    </source>
</evidence>
<keyword evidence="2" id="KW-0560">Oxidoreductase</keyword>
<dbReference type="Gene3D" id="3.40.50.720">
    <property type="entry name" value="NAD(P)-binding Rossmann-like Domain"/>
    <property type="match status" value="1"/>
</dbReference>